<keyword evidence="6" id="KW-1133">Transmembrane helix</keyword>
<dbReference type="GO" id="GO:0030686">
    <property type="term" value="C:90S preribosome"/>
    <property type="evidence" value="ECO:0007669"/>
    <property type="project" value="InterPro"/>
</dbReference>
<name>A0A9P6YDB1_RHIOR</name>
<feature type="compositionally biased region" description="Basic and acidic residues" evidence="5">
    <location>
        <begin position="433"/>
        <end position="452"/>
    </location>
</feature>
<evidence type="ECO:0000256" key="4">
    <source>
        <dbReference type="ARBA" id="ARBA00023242"/>
    </source>
</evidence>
<dbReference type="GO" id="GO:0000462">
    <property type="term" value="P:maturation of SSU-rRNA from tricistronic rRNA transcript (SSU-rRNA, 5.8S rRNA, LSU-rRNA)"/>
    <property type="evidence" value="ECO:0007669"/>
    <property type="project" value="InterPro"/>
</dbReference>
<reference evidence="7" key="1">
    <citation type="journal article" date="2020" name="Microb. Genom.">
        <title>Genetic diversity of clinical and environmental Mucorales isolates obtained from an investigation of mucormycosis cases among solid organ transplant recipients.</title>
        <authorList>
            <person name="Nguyen M.H."/>
            <person name="Kaul D."/>
            <person name="Muto C."/>
            <person name="Cheng S.J."/>
            <person name="Richter R.A."/>
            <person name="Bruno V.M."/>
            <person name="Liu G."/>
            <person name="Beyhan S."/>
            <person name="Sundermann A.J."/>
            <person name="Mounaud S."/>
            <person name="Pasculle A.W."/>
            <person name="Nierman W.C."/>
            <person name="Driscoll E."/>
            <person name="Cumbie R."/>
            <person name="Clancy C.J."/>
            <person name="Dupont C.L."/>
        </authorList>
    </citation>
    <scope>NUCLEOTIDE SEQUENCE</scope>
    <source>
        <strain evidence="7">GL16</strain>
    </source>
</reference>
<evidence type="ECO:0000313" key="7">
    <source>
        <dbReference type="EMBL" id="KAG1545516.1"/>
    </source>
</evidence>
<feature type="region of interest" description="Disordered" evidence="5">
    <location>
        <begin position="1"/>
        <end position="33"/>
    </location>
</feature>
<evidence type="ECO:0000256" key="1">
    <source>
        <dbReference type="ARBA" id="ARBA00004604"/>
    </source>
</evidence>
<keyword evidence="4" id="KW-0539">Nucleus</keyword>
<evidence type="ECO:0000313" key="8">
    <source>
        <dbReference type="Proteomes" id="UP000717996"/>
    </source>
</evidence>
<evidence type="ECO:0000256" key="3">
    <source>
        <dbReference type="ARBA" id="ARBA00021321"/>
    </source>
</evidence>
<gene>
    <name evidence="7" type="ORF">G6F51_005422</name>
</gene>
<feature type="transmembrane region" description="Helical" evidence="6">
    <location>
        <begin position="353"/>
        <end position="373"/>
    </location>
</feature>
<evidence type="ECO:0000256" key="5">
    <source>
        <dbReference type="SAM" id="MobiDB-lite"/>
    </source>
</evidence>
<comment type="subcellular location">
    <subcellularLocation>
        <location evidence="1">Nucleus</location>
        <location evidence="1">Nucleolus</location>
    </subcellularLocation>
</comment>
<dbReference type="AlphaFoldDB" id="A0A9P6YDB1"/>
<feature type="transmembrane region" description="Helical" evidence="6">
    <location>
        <begin position="233"/>
        <end position="256"/>
    </location>
</feature>
<sequence>MGKAARSKLKSRPGETPSRQRKSAAINKDVSATEVNDLDNKQFELAKKEVKKKQRHEAWLEKLDHSYAVKKQQRKKEIKIQNNLGMDLSGIGDILDTIKFKSKPAVTAMSTEEEKKESIIPTNKIKSKKAKKQAEMQEILRMQKLMQFGEFKQNPLSTIRQHMMMPPPPLPDLVQQMNLQRYNDLRFRAYCCGCIHSSINHPIIYFLWAVLSFYFAILAFLQKSPFYSYLQMIPLVAFGAINLLFGVVNLFCLALFLFRPRIDVRIIGMYQSRMTVFAITANAIAVLVVTLVNFIFFASDQAGFYNWCISASTSYMADVYHQSNNATEAPPIPLESKEDYYNCQRLFKDELKWSFVCFAVMTVVYIHWILIIAARATYQYFNPVDMPPQPMLPAAEYGNMAPASKGFKGLYRNMKPSKGLMEALLTHKQYSSYKERSQSDETTVKEKENAKG</sequence>
<dbReference type="GO" id="GO:0030688">
    <property type="term" value="C:preribosome, small subunit precursor"/>
    <property type="evidence" value="ECO:0007669"/>
    <property type="project" value="InterPro"/>
</dbReference>
<protein>
    <recommendedName>
        <fullName evidence="3">Ribosome biogenesis protein SLX9</fullName>
    </recommendedName>
</protein>
<comment type="caution">
    <text evidence="7">The sequence shown here is derived from an EMBL/GenBank/DDBJ whole genome shotgun (WGS) entry which is preliminary data.</text>
</comment>
<dbReference type="Pfam" id="PF15341">
    <property type="entry name" value="SLX9"/>
    <property type="match status" value="1"/>
</dbReference>
<feature type="transmembrane region" description="Helical" evidence="6">
    <location>
        <begin position="276"/>
        <end position="297"/>
    </location>
</feature>
<comment type="similarity">
    <text evidence="2">Belongs to the SLX9 family.</text>
</comment>
<feature type="region of interest" description="Disordered" evidence="5">
    <location>
        <begin position="431"/>
        <end position="452"/>
    </location>
</feature>
<dbReference type="OrthoDB" id="2272986at2759"/>
<feature type="compositionally biased region" description="Basic residues" evidence="5">
    <location>
        <begin position="1"/>
        <end position="11"/>
    </location>
</feature>
<organism evidence="7 8">
    <name type="scientific">Rhizopus oryzae</name>
    <name type="common">Mucormycosis agent</name>
    <name type="synonym">Rhizopus arrhizus var. delemar</name>
    <dbReference type="NCBI Taxonomy" id="64495"/>
    <lineage>
        <taxon>Eukaryota</taxon>
        <taxon>Fungi</taxon>
        <taxon>Fungi incertae sedis</taxon>
        <taxon>Mucoromycota</taxon>
        <taxon>Mucoromycotina</taxon>
        <taxon>Mucoromycetes</taxon>
        <taxon>Mucorales</taxon>
        <taxon>Mucorineae</taxon>
        <taxon>Rhizopodaceae</taxon>
        <taxon>Rhizopus</taxon>
    </lineage>
</organism>
<evidence type="ECO:0000256" key="6">
    <source>
        <dbReference type="SAM" id="Phobius"/>
    </source>
</evidence>
<dbReference type="Proteomes" id="UP000717996">
    <property type="component" value="Unassembled WGS sequence"/>
</dbReference>
<dbReference type="EMBL" id="JAANIT010000662">
    <property type="protein sequence ID" value="KAG1545516.1"/>
    <property type="molecule type" value="Genomic_DNA"/>
</dbReference>
<accession>A0A9P6YDB1</accession>
<dbReference type="GO" id="GO:0005730">
    <property type="term" value="C:nucleolus"/>
    <property type="evidence" value="ECO:0007669"/>
    <property type="project" value="UniProtKB-SubCell"/>
</dbReference>
<keyword evidence="6" id="KW-0812">Transmembrane</keyword>
<keyword evidence="6" id="KW-0472">Membrane</keyword>
<feature type="transmembrane region" description="Helical" evidence="6">
    <location>
        <begin position="203"/>
        <end position="221"/>
    </location>
</feature>
<dbReference type="InterPro" id="IPR028160">
    <property type="entry name" value="Slx9-like"/>
</dbReference>
<proteinExistence type="inferred from homology"/>
<evidence type="ECO:0000256" key="2">
    <source>
        <dbReference type="ARBA" id="ARBA00011022"/>
    </source>
</evidence>